<dbReference type="AlphaFoldDB" id="A0A9W7FX38"/>
<feature type="compositionally biased region" description="Low complexity" evidence="1">
    <location>
        <begin position="12"/>
        <end position="53"/>
    </location>
</feature>
<name>A0A9W7FX38_9STRA</name>
<reference evidence="3" key="1">
    <citation type="journal article" date="2023" name="Commun. Biol.">
        <title>Genome analysis of Parmales, the sister group of diatoms, reveals the evolutionary specialization of diatoms from phago-mixotrophs to photoautotrophs.</title>
        <authorList>
            <person name="Ban H."/>
            <person name="Sato S."/>
            <person name="Yoshikawa S."/>
            <person name="Yamada K."/>
            <person name="Nakamura Y."/>
            <person name="Ichinomiya M."/>
            <person name="Sato N."/>
            <person name="Blanc-Mathieu R."/>
            <person name="Endo H."/>
            <person name="Kuwata A."/>
            <person name="Ogata H."/>
        </authorList>
    </citation>
    <scope>NUCLEOTIDE SEQUENCE [LARGE SCALE GENOMIC DNA]</scope>
</reference>
<dbReference type="EMBL" id="BRYA01000523">
    <property type="protein sequence ID" value="GMI20853.1"/>
    <property type="molecule type" value="Genomic_DNA"/>
</dbReference>
<evidence type="ECO:0008006" key="4">
    <source>
        <dbReference type="Google" id="ProtNLM"/>
    </source>
</evidence>
<dbReference type="Proteomes" id="UP001165065">
    <property type="component" value="Unassembled WGS sequence"/>
</dbReference>
<comment type="caution">
    <text evidence="2">The sequence shown here is derived from an EMBL/GenBank/DDBJ whole genome shotgun (WGS) entry which is preliminary data.</text>
</comment>
<feature type="region of interest" description="Disordered" evidence="1">
    <location>
        <begin position="1"/>
        <end position="73"/>
    </location>
</feature>
<gene>
    <name evidence="2" type="ORF">TrCOL_g13632</name>
</gene>
<proteinExistence type="predicted"/>
<evidence type="ECO:0000313" key="3">
    <source>
        <dbReference type="Proteomes" id="UP001165065"/>
    </source>
</evidence>
<feature type="compositionally biased region" description="Acidic residues" evidence="1">
    <location>
        <begin position="59"/>
        <end position="70"/>
    </location>
</feature>
<feature type="compositionally biased region" description="Polar residues" evidence="1">
    <location>
        <begin position="1"/>
        <end position="11"/>
    </location>
</feature>
<organism evidence="2 3">
    <name type="scientific">Triparma columacea</name>
    <dbReference type="NCBI Taxonomy" id="722753"/>
    <lineage>
        <taxon>Eukaryota</taxon>
        <taxon>Sar</taxon>
        <taxon>Stramenopiles</taxon>
        <taxon>Ochrophyta</taxon>
        <taxon>Bolidophyceae</taxon>
        <taxon>Parmales</taxon>
        <taxon>Triparmaceae</taxon>
        <taxon>Triparma</taxon>
    </lineage>
</organism>
<evidence type="ECO:0000256" key="1">
    <source>
        <dbReference type="SAM" id="MobiDB-lite"/>
    </source>
</evidence>
<accession>A0A9W7FX38</accession>
<protein>
    <recommendedName>
        <fullName evidence="4">RNase NYN domain-containing protein</fullName>
    </recommendedName>
</protein>
<sequence>MATANSSLQRTSSLGEGRKSSSSSLGSSLMTSLQRSSSNPSAPSSSVGVVVSGRKGIGDDDMMGMDESEDAMGGQEEGGFWGGMGGQGGAGQGLPQHQQLSPQNYAMAMQQQQHQLQLQHQQLSPQNYAMAMQQHQQLQLQHQQLSPQHYALTMQQQHQQQQQEQEQRHNLSALTIPLSQPSLSNVSGGEPFSPTHISTPPQDQMYARQITAPTQQGGMNQSSPLIVIDGANVAEVYALMASATSGSTGRSFDGAPDSQGIRLAHHFFCKLDAGARCIIIVPCHWLDPVNSSKAHSAVFDGDDFEDYVEIGDTGSNSTLNPLMKPLEELQAHNIIFSPPSPKEYNRFMINMARSGGGTGGPGFIVSNDKFMDEIVEDCDVGTKTLGAWLSGGGKITFSFIPGDDHLEFAGNASHPVVAQINEVNAMEGKVRLVQGSMPGAIS</sequence>
<dbReference type="Gene3D" id="3.40.50.11980">
    <property type="match status" value="1"/>
</dbReference>
<dbReference type="OrthoDB" id="10654863at2759"/>
<evidence type="ECO:0000313" key="2">
    <source>
        <dbReference type="EMBL" id="GMI20853.1"/>
    </source>
</evidence>
<keyword evidence="3" id="KW-1185">Reference proteome</keyword>